<comment type="caution">
    <text evidence="3">The sequence shown here is derived from an EMBL/GenBank/DDBJ whole genome shotgun (WGS) entry which is preliminary data.</text>
</comment>
<feature type="compositionally biased region" description="Basic residues" evidence="1">
    <location>
        <begin position="548"/>
        <end position="561"/>
    </location>
</feature>
<evidence type="ECO:0000313" key="3">
    <source>
        <dbReference type="EMBL" id="KAK6213762.1"/>
    </source>
</evidence>
<dbReference type="Pfam" id="PF20246">
    <property type="entry name" value="DUF6601"/>
    <property type="match status" value="1"/>
</dbReference>
<feature type="transmembrane region" description="Helical" evidence="2">
    <location>
        <begin position="219"/>
        <end position="241"/>
    </location>
</feature>
<proteinExistence type="predicted"/>
<feature type="transmembrane region" description="Helical" evidence="2">
    <location>
        <begin position="413"/>
        <end position="434"/>
    </location>
</feature>
<evidence type="ECO:0000256" key="1">
    <source>
        <dbReference type="SAM" id="MobiDB-lite"/>
    </source>
</evidence>
<evidence type="ECO:0000256" key="2">
    <source>
        <dbReference type="SAM" id="Phobius"/>
    </source>
</evidence>
<feature type="transmembrane region" description="Helical" evidence="2">
    <location>
        <begin position="500"/>
        <end position="524"/>
    </location>
</feature>
<protein>
    <submittedName>
        <fullName evidence="3">Uncharacterized protein</fullName>
    </submittedName>
</protein>
<feature type="transmembrane region" description="Helical" evidence="2">
    <location>
        <begin position="446"/>
        <end position="476"/>
    </location>
</feature>
<reference evidence="3 4" key="1">
    <citation type="submission" date="2023-04" db="EMBL/GenBank/DDBJ databases">
        <title>Colletotrichum tabacum stain YC1 causing leaf anthracnose on Nicotiana tabacum(L.) cv.</title>
        <authorList>
            <person name="Ji Z."/>
            <person name="Wang M."/>
            <person name="Zhang J."/>
            <person name="Wang N."/>
            <person name="Zhou Z."/>
        </authorList>
    </citation>
    <scope>NUCLEOTIDE SEQUENCE [LARGE SCALE GENOMIC DNA]</scope>
    <source>
        <strain evidence="3 4">YC1</strain>
    </source>
</reference>
<feature type="transmembrane region" description="Helical" evidence="2">
    <location>
        <begin position="291"/>
        <end position="311"/>
    </location>
</feature>
<dbReference type="SUPFAM" id="SSF103473">
    <property type="entry name" value="MFS general substrate transporter"/>
    <property type="match status" value="1"/>
</dbReference>
<feature type="transmembrane region" description="Helical" evidence="2">
    <location>
        <begin position="261"/>
        <end position="284"/>
    </location>
</feature>
<dbReference type="Proteomes" id="UP001327957">
    <property type="component" value="Unassembled WGS sequence"/>
</dbReference>
<keyword evidence="2" id="KW-1133">Transmembrane helix</keyword>
<keyword evidence="4" id="KW-1185">Reference proteome</keyword>
<name>A0AAV9T5G8_9PEZI</name>
<organism evidence="3 4">
    <name type="scientific">Colletotrichum tabaci</name>
    <dbReference type="NCBI Taxonomy" id="1209068"/>
    <lineage>
        <taxon>Eukaryota</taxon>
        <taxon>Fungi</taxon>
        <taxon>Dikarya</taxon>
        <taxon>Ascomycota</taxon>
        <taxon>Pezizomycotina</taxon>
        <taxon>Sordariomycetes</taxon>
        <taxon>Hypocreomycetidae</taxon>
        <taxon>Glomerellales</taxon>
        <taxon>Glomerellaceae</taxon>
        <taxon>Colletotrichum</taxon>
        <taxon>Colletotrichum destructivum species complex</taxon>
    </lineage>
</organism>
<keyword evidence="2" id="KW-0812">Transmembrane</keyword>
<accession>A0AAV9T5G8</accession>
<dbReference type="InterPro" id="IPR046536">
    <property type="entry name" value="DUF6601"/>
</dbReference>
<dbReference type="EMBL" id="JASAOK010000044">
    <property type="protein sequence ID" value="KAK6213762.1"/>
    <property type="molecule type" value="Genomic_DNA"/>
</dbReference>
<sequence>MGSFAEDAIAIPLTEDRQLVQLQHTIPGHPDIAIDNPAAVRNFLIRELSTARLRRLYPMLFMVSNRRNISPLHHQLLNGRSICITERPDLHLVWYYNRIFLKPVPKPLFSYHFWRDAVREAQDTDGHRLMLDALGFLRTYSMLIVHESDFNLAVQHKLLPHFVDWEGWCFFIQGFTPLRDQAVSRRYHYGEIRLTRLNLFHRIMTMSSYQKVHHNYATFFARFGAPYLFVFGAATVVLTALQTGLDAFPDHGTYIQIIAKFVPFTLFITATGISLLPLLFLFFWARELVRFIFSLAVWGSSSTTLPGIYVVKLEKEGNGHQVNVTLGYGGICLYAEPQGDSDGVHVSRCKGIFSFPATSSDSGIDSDDLENMREHFIDELELENVYLDPIEGILDELLIVAKRLKNRVFPVNWMIAAFALLAFSGVLSIIPLFFHSEKRRTVSMSTMAATGICLAFGLLALGGAAAATWSALAVLYTEKQLAKTLERQEWDISFFDSKSLFQITVATIVLNMAFAICVALAAAIRNHRRRVKEKKHGGGRASILPPKASKRMAQAKRKFRS</sequence>
<dbReference type="InterPro" id="IPR036259">
    <property type="entry name" value="MFS_trans_sf"/>
</dbReference>
<feature type="region of interest" description="Disordered" evidence="1">
    <location>
        <begin position="531"/>
        <end position="561"/>
    </location>
</feature>
<evidence type="ECO:0000313" key="4">
    <source>
        <dbReference type="Proteomes" id="UP001327957"/>
    </source>
</evidence>
<dbReference type="PANTHER" id="PTHR34414:SF1">
    <property type="entry name" value="SUBTILISIN-LIKE SERINE PROTEASE"/>
    <property type="match status" value="1"/>
</dbReference>
<keyword evidence="2" id="KW-0472">Membrane</keyword>
<dbReference type="AlphaFoldDB" id="A0AAV9T5G8"/>
<dbReference type="PANTHER" id="PTHR34414">
    <property type="entry name" value="HET DOMAIN-CONTAINING PROTEIN-RELATED"/>
    <property type="match status" value="1"/>
</dbReference>
<gene>
    <name evidence="3" type="ORF">QIS74_09764</name>
</gene>